<proteinExistence type="predicted"/>
<dbReference type="Proteomes" id="UP000239899">
    <property type="component" value="Unassembled WGS sequence"/>
</dbReference>
<keyword evidence="2" id="KW-0223">Dioxygenase</keyword>
<gene>
    <name evidence="2" type="ORF">C2E21_8219</name>
</gene>
<evidence type="ECO:0000313" key="3">
    <source>
        <dbReference type="Proteomes" id="UP000239899"/>
    </source>
</evidence>
<protein>
    <submittedName>
        <fullName evidence="2">2-nitropropane dioxygenase</fullName>
    </submittedName>
</protein>
<evidence type="ECO:0000256" key="1">
    <source>
        <dbReference type="SAM" id="SignalP"/>
    </source>
</evidence>
<dbReference type="EMBL" id="LHPG02000019">
    <property type="protein sequence ID" value="PRW32672.1"/>
    <property type="molecule type" value="Genomic_DNA"/>
</dbReference>
<keyword evidence="3" id="KW-1185">Reference proteome</keyword>
<dbReference type="GO" id="GO:0051213">
    <property type="term" value="F:dioxygenase activity"/>
    <property type="evidence" value="ECO:0007669"/>
    <property type="project" value="UniProtKB-KW"/>
</dbReference>
<comment type="caution">
    <text evidence="2">The sequence shown here is derived from an EMBL/GenBank/DDBJ whole genome shotgun (WGS) entry which is preliminary data.</text>
</comment>
<reference evidence="2 3" key="1">
    <citation type="journal article" date="2018" name="Plant J.">
        <title>Genome sequences of Chlorella sorokiniana UTEX 1602 and Micractinium conductrix SAG 241.80: implications to maltose excretion by a green alga.</title>
        <authorList>
            <person name="Arriola M.B."/>
            <person name="Velmurugan N."/>
            <person name="Zhang Y."/>
            <person name="Plunkett M.H."/>
            <person name="Hondzo H."/>
            <person name="Barney B.M."/>
        </authorList>
    </citation>
    <scope>NUCLEOTIDE SEQUENCE [LARGE SCALE GENOMIC DNA]</scope>
    <source>
        <strain evidence="3">UTEX 1602</strain>
    </source>
</reference>
<keyword evidence="1" id="KW-0732">Signal</keyword>
<sequence length="122" mass="12938">MYGTRPDSRVQSWILPLLPSMLLVPQLADLVLLSCKGAARGGLPTVNMRILGLLLDMTRSSEHREFHSLDKAMRAAARRLQQCTCAGLLAAPEAAIHALLSSNTSDDPLIAAGGAAQPGACY</sequence>
<feature type="chain" id="PRO_5015200476" evidence="1">
    <location>
        <begin position="29"/>
        <end position="122"/>
    </location>
</feature>
<feature type="signal peptide" evidence="1">
    <location>
        <begin position="1"/>
        <end position="28"/>
    </location>
</feature>
<accession>A0A2P6TFC0</accession>
<organism evidence="2 3">
    <name type="scientific">Chlorella sorokiniana</name>
    <name type="common">Freshwater green alga</name>
    <dbReference type="NCBI Taxonomy" id="3076"/>
    <lineage>
        <taxon>Eukaryota</taxon>
        <taxon>Viridiplantae</taxon>
        <taxon>Chlorophyta</taxon>
        <taxon>core chlorophytes</taxon>
        <taxon>Trebouxiophyceae</taxon>
        <taxon>Chlorellales</taxon>
        <taxon>Chlorellaceae</taxon>
        <taxon>Chlorella clade</taxon>
        <taxon>Chlorella</taxon>
    </lineage>
</organism>
<keyword evidence="2" id="KW-0560">Oxidoreductase</keyword>
<evidence type="ECO:0000313" key="2">
    <source>
        <dbReference type="EMBL" id="PRW32672.1"/>
    </source>
</evidence>
<name>A0A2P6TFC0_CHLSO</name>
<dbReference type="AlphaFoldDB" id="A0A2P6TFC0"/>